<dbReference type="Pfam" id="PF01553">
    <property type="entry name" value="Acyltransferase"/>
    <property type="match status" value="1"/>
</dbReference>
<dbReference type="PANTHER" id="PTHR30068">
    <property type="entry name" value="URONATE ISOMERASE"/>
    <property type="match status" value="1"/>
</dbReference>
<dbReference type="EMBL" id="DXEV01000190">
    <property type="protein sequence ID" value="HIX57720.1"/>
    <property type="molecule type" value="Genomic_DNA"/>
</dbReference>
<dbReference type="GO" id="GO:0016746">
    <property type="term" value="F:acyltransferase activity"/>
    <property type="evidence" value="ECO:0007669"/>
    <property type="project" value="UniProtKB-KW"/>
</dbReference>
<proteinExistence type="predicted"/>
<keyword evidence="3" id="KW-0808">Transferase</keyword>
<dbReference type="PANTHER" id="PTHR30068:SF3">
    <property type="entry name" value="PHOSPHOLIPID_GLYCEROL ACYLTRANSFERASE DOMAIN-CONTAINING PROTEIN"/>
    <property type="match status" value="1"/>
</dbReference>
<reference evidence="3" key="1">
    <citation type="journal article" date="2021" name="PeerJ">
        <title>Extensive microbial diversity within the chicken gut microbiome revealed by metagenomics and culture.</title>
        <authorList>
            <person name="Gilroy R."/>
            <person name="Ravi A."/>
            <person name="Getino M."/>
            <person name="Pursley I."/>
            <person name="Horton D.L."/>
            <person name="Alikhan N.F."/>
            <person name="Baker D."/>
            <person name="Gharbi K."/>
            <person name="Hall N."/>
            <person name="Watson M."/>
            <person name="Adriaenssens E.M."/>
            <person name="Foster-Nyarko E."/>
            <person name="Jarju S."/>
            <person name="Secka A."/>
            <person name="Antonio M."/>
            <person name="Oren A."/>
            <person name="Chaudhuri R.R."/>
            <person name="La Ragione R."/>
            <person name="Hildebrand F."/>
            <person name="Pallen M.J."/>
        </authorList>
    </citation>
    <scope>NUCLEOTIDE SEQUENCE</scope>
    <source>
        <strain evidence="3">USASDec5-558</strain>
    </source>
</reference>
<dbReference type="GO" id="GO:0042840">
    <property type="term" value="P:D-glucuronate catabolic process"/>
    <property type="evidence" value="ECO:0007669"/>
    <property type="project" value="TreeGrafter"/>
</dbReference>
<evidence type="ECO:0000313" key="4">
    <source>
        <dbReference type="Proteomes" id="UP000886829"/>
    </source>
</evidence>
<comment type="caution">
    <text evidence="3">The sequence shown here is derived from an EMBL/GenBank/DDBJ whole genome shotgun (WGS) entry which is preliminary data.</text>
</comment>
<keyword evidence="3" id="KW-0012">Acyltransferase</keyword>
<evidence type="ECO:0000313" key="3">
    <source>
        <dbReference type="EMBL" id="HIX57720.1"/>
    </source>
</evidence>
<organism evidence="3 4">
    <name type="scientific">Candidatus Anaerobiospirillum pullistercoris</name>
    <dbReference type="NCBI Taxonomy" id="2838452"/>
    <lineage>
        <taxon>Bacteria</taxon>
        <taxon>Pseudomonadati</taxon>
        <taxon>Pseudomonadota</taxon>
        <taxon>Gammaproteobacteria</taxon>
        <taxon>Aeromonadales</taxon>
        <taxon>Succinivibrionaceae</taxon>
        <taxon>Anaerobiospirillum</taxon>
    </lineage>
</organism>
<dbReference type="GO" id="GO:0019698">
    <property type="term" value="P:D-galacturonate catabolic process"/>
    <property type="evidence" value="ECO:0007669"/>
    <property type="project" value="TreeGrafter"/>
</dbReference>
<evidence type="ECO:0000259" key="2">
    <source>
        <dbReference type="Pfam" id="PF01553"/>
    </source>
</evidence>
<feature type="compositionally biased region" description="Low complexity" evidence="1">
    <location>
        <begin position="403"/>
        <end position="443"/>
    </location>
</feature>
<reference evidence="3" key="2">
    <citation type="submission" date="2021-04" db="EMBL/GenBank/DDBJ databases">
        <authorList>
            <person name="Gilroy R."/>
        </authorList>
    </citation>
    <scope>NUCLEOTIDE SEQUENCE</scope>
    <source>
        <strain evidence="3">USASDec5-558</strain>
    </source>
</reference>
<dbReference type="Proteomes" id="UP000886829">
    <property type="component" value="Unassembled WGS sequence"/>
</dbReference>
<feature type="region of interest" description="Disordered" evidence="1">
    <location>
        <begin position="403"/>
        <end position="450"/>
    </location>
</feature>
<dbReference type="InterPro" id="IPR002123">
    <property type="entry name" value="Plipid/glycerol_acylTrfase"/>
</dbReference>
<feature type="domain" description="Phospholipid/glycerol acyltransferase" evidence="2">
    <location>
        <begin position="107"/>
        <end position="217"/>
    </location>
</feature>
<evidence type="ECO:0000256" key="1">
    <source>
        <dbReference type="SAM" id="MobiDB-lite"/>
    </source>
</evidence>
<protein>
    <submittedName>
        <fullName evidence="3">1-acyl-sn-glycerol-3-phosphate acyltransferase</fullName>
    </submittedName>
</protein>
<gene>
    <name evidence="3" type="ORF">H9850_09665</name>
</gene>
<dbReference type="SUPFAM" id="SSF69593">
    <property type="entry name" value="Glycerol-3-phosphate (1)-acyltransferase"/>
    <property type="match status" value="1"/>
</dbReference>
<accession>A0A9D1WEV2</accession>
<dbReference type="AlphaFoldDB" id="A0A9D1WEV2"/>
<name>A0A9D1WEV2_9GAMM</name>
<sequence length="450" mass="49831">MSDPILKSNKAQPEVTSSEDAIFDDIRPCRDDEAQHELEVIANDEALVNGIVKLRFPKLHKYFGPLFRFKVRSFIRSTLKNVHTIEDFQQLVAKAVVKMMDSTTDGVEFKGFEKLDPNKAYLFISNHRDISLDPAFIDFALHSHHLATVRIAIGDNLRKIPAATALMRLNKSFIVKRGEMSPREKLRELQHLSQYMGLSLQENHSLWIAQREGRAKDGYDRTEEAVLKMIFLHGRGQGLDFATYMSSLNIVPVAITYEYDPNDLDKAHELHEKALHGSYKKGELEDIKSIVKGIKGYKGRVRVEAGEPITSGFSNPSELAALIDNFIFTHYALYPSMLISAQKLGMAPEHVLDDIKSEEIIKFMDRIHSYPEELQERIMRMYAAPYDNYQKAMAAATASAATAADATGAASSPEASAANSPEAGAANSPEAGAASDTAGAAGAEDPSSQK</sequence>